<dbReference type="AlphaFoldDB" id="A0A9X1P220"/>
<name>A0A9X1P220_9HYPH</name>
<keyword evidence="2" id="KW-1185">Reference proteome</keyword>
<evidence type="ECO:0000313" key="2">
    <source>
        <dbReference type="Proteomes" id="UP001139035"/>
    </source>
</evidence>
<protein>
    <submittedName>
        <fullName evidence="1">Uncharacterized protein</fullName>
    </submittedName>
</protein>
<dbReference type="Proteomes" id="UP001139035">
    <property type="component" value="Unassembled WGS sequence"/>
</dbReference>
<organism evidence="1 2">
    <name type="scientific">Jiella avicenniae</name>
    <dbReference type="NCBI Taxonomy" id="2907202"/>
    <lineage>
        <taxon>Bacteria</taxon>
        <taxon>Pseudomonadati</taxon>
        <taxon>Pseudomonadota</taxon>
        <taxon>Alphaproteobacteria</taxon>
        <taxon>Hyphomicrobiales</taxon>
        <taxon>Aurantimonadaceae</taxon>
        <taxon>Jiella</taxon>
    </lineage>
</organism>
<evidence type="ECO:0000313" key="1">
    <source>
        <dbReference type="EMBL" id="MCE7029955.1"/>
    </source>
</evidence>
<comment type="caution">
    <text evidence="1">The sequence shown here is derived from an EMBL/GenBank/DDBJ whole genome shotgun (WGS) entry which is preliminary data.</text>
</comment>
<dbReference type="EMBL" id="JAJUWU010000019">
    <property type="protein sequence ID" value="MCE7029955.1"/>
    <property type="molecule type" value="Genomic_DNA"/>
</dbReference>
<gene>
    <name evidence="1" type="ORF">LZD57_18350</name>
</gene>
<dbReference type="RefSeq" id="WP_233720950.1">
    <property type="nucleotide sequence ID" value="NZ_JAJUWU010000019.1"/>
</dbReference>
<proteinExistence type="predicted"/>
<reference evidence="1" key="1">
    <citation type="submission" date="2022-01" db="EMBL/GenBank/DDBJ databases">
        <title>Jiella avicenniae sp. nov., a novel endophytic bacterium isolated from bark of Avicennia marina.</title>
        <authorList>
            <person name="Tuo L."/>
        </authorList>
    </citation>
    <scope>NUCLEOTIDE SEQUENCE</scope>
    <source>
        <strain evidence="1">CBK1P-4</strain>
    </source>
</reference>
<sequence length="148" mass="16542">MSDLEPGDVVEIGTARGRVYAQVTHDHPSYPSVVRVLEGHFDARPDDLSALVSGESRFTAMIPLESALTRLGREFEKVGSYDVPPAISRFPTFRMPIRDKVGQIVYWWLWDGQGLSYETDLDDAQSKLPLREVMTAKRFGELLDGEGG</sequence>
<accession>A0A9X1P220</accession>